<feature type="transmembrane region" description="Helical" evidence="8">
    <location>
        <begin position="466"/>
        <end position="485"/>
    </location>
</feature>
<evidence type="ECO:0000256" key="8">
    <source>
        <dbReference type="SAM" id="Phobius"/>
    </source>
</evidence>
<comment type="similarity">
    <text evidence="6">Belongs to the ABC-4 integral membrane protein family.</text>
</comment>
<dbReference type="InterPro" id="IPR050250">
    <property type="entry name" value="Macrolide_Exporter_MacB"/>
</dbReference>
<evidence type="ECO:0000256" key="1">
    <source>
        <dbReference type="ARBA" id="ARBA00004651"/>
    </source>
</evidence>
<feature type="transmembrane region" description="Helical" evidence="8">
    <location>
        <begin position="1086"/>
        <end position="1109"/>
    </location>
</feature>
<name>A0A841AIQ3_9MICO</name>
<dbReference type="GO" id="GO:0022857">
    <property type="term" value="F:transmembrane transporter activity"/>
    <property type="evidence" value="ECO:0007669"/>
    <property type="project" value="TreeGrafter"/>
</dbReference>
<feature type="domain" description="ABC3 transporter permease C-terminal" evidence="9">
    <location>
        <begin position="333"/>
        <end position="442"/>
    </location>
</feature>
<keyword evidence="3 8" id="KW-0812">Transmembrane</keyword>
<keyword evidence="11" id="KW-1185">Reference proteome</keyword>
<comment type="caution">
    <text evidence="10">The sequence shown here is derived from an EMBL/GenBank/DDBJ whole genome shotgun (WGS) entry which is preliminary data.</text>
</comment>
<feature type="transmembrane region" description="Helical" evidence="8">
    <location>
        <begin position="38"/>
        <end position="60"/>
    </location>
</feature>
<dbReference type="AlphaFoldDB" id="A0A841AIQ3"/>
<dbReference type="Pfam" id="PF02687">
    <property type="entry name" value="FtsX"/>
    <property type="match status" value="2"/>
</dbReference>
<reference evidence="10 11" key="1">
    <citation type="submission" date="2020-08" db="EMBL/GenBank/DDBJ databases">
        <title>Sequencing the genomes of 1000 actinobacteria strains.</title>
        <authorList>
            <person name="Klenk H.-P."/>
        </authorList>
    </citation>
    <scope>NUCLEOTIDE SEQUENCE [LARGE SCALE GENOMIC DNA]</scope>
    <source>
        <strain evidence="10 11">DSM 105784</strain>
    </source>
</reference>
<dbReference type="Proteomes" id="UP000536685">
    <property type="component" value="Unassembled WGS sequence"/>
</dbReference>
<dbReference type="EMBL" id="JACHMJ010000001">
    <property type="protein sequence ID" value="MBB5843760.1"/>
    <property type="molecule type" value="Genomic_DNA"/>
</dbReference>
<organism evidence="10 11">
    <name type="scientific">Conyzicola lurida</name>
    <dbReference type="NCBI Taxonomy" id="1172621"/>
    <lineage>
        <taxon>Bacteria</taxon>
        <taxon>Bacillati</taxon>
        <taxon>Actinomycetota</taxon>
        <taxon>Actinomycetes</taxon>
        <taxon>Micrococcales</taxon>
        <taxon>Microbacteriaceae</taxon>
        <taxon>Conyzicola</taxon>
    </lineage>
</organism>
<keyword evidence="5 8" id="KW-0472">Membrane</keyword>
<feature type="transmembrane region" description="Helical" evidence="8">
    <location>
        <begin position="331"/>
        <end position="353"/>
    </location>
</feature>
<feature type="transmembrane region" description="Helical" evidence="8">
    <location>
        <begin position="1035"/>
        <end position="1066"/>
    </location>
</feature>
<evidence type="ECO:0000313" key="10">
    <source>
        <dbReference type="EMBL" id="MBB5843760.1"/>
    </source>
</evidence>
<feature type="domain" description="ABC3 transporter permease C-terminal" evidence="9">
    <location>
        <begin position="994"/>
        <end position="1107"/>
    </location>
</feature>
<protein>
    <recommendedName>
        <fullName evidence="9">ABC3 transporter permease C-terminal domain-containing protein</fullName>
    </recommendedName>
</protein>
<evidence type="ECO:0000313" key="11">
    <source>
        <dbReference type="Proteomes" id="UP000536685"/>
    </source>
</evidence>
<comment type="subcellular location">
    <subcellularLocation>
        <location evidence="1">Cell membrane</location>
        <topology evidence="1">Multi-pass membrane protein</topology>
    </subcellularLocation>
</comment>
<proteinExistence type="inferred from homology"/>
<dbReference type="RefSeq" id="WP_184237061.1">
    <property type="nucleotide sequence ID" value="NZ_JACHMJ010000001.1"/>
</dbReference>
<dbReference type="GO" id="GO:0005886">
    <property type="term" value="C:plasma membrane"/>
    <property type="evidence" value="ECO:0007669"/>
    <property type="project" value="UniProtKB-SubCell"/>
</dbReference>
<evidence type="ECO:0000256" key="5">
    <source>
        <dbReference type="ARBA" id="ARBA00023136"/>
    </source>
</evidence>
<keyword evidence="4 8" id="KW-1133">Transmembrane helix</keyword>
<evidence type="ECO:0000256" key="2">
    <source>
        <dbReference type="ARBA" id="ARBA00022475"/>
    </source>
</evidence>
<dbReference type="PANTHER" id="PTHR30572">
    <property type="entry name" value="MEMBRANE COMPONENT OF TRANSPORTER-RELATED"/>
    <property type="match status" value="1"/>
</dbReference>
<accession>A0A841AIQ3</accession>
<evidence type="ECO:0000259" key="9">
    <source>
        <dbReference type="Pfam" id="PF02687"/>
    </source>
</evidence>
<feature type="transmembrane region" description="Helical" evidence="8">
    <location>
        <begin position="560"/>
        <end position="582"/>
    </location>
</feature>
<feature type="transmembrane region" description="Helical" evidence="8">
    <location>
        <begin position="992"/>
        <end position="1015"/>
    </location>
</feature>
<evidence type="ECO:0000256" key="4">
    <source>
        <dbReference type="ARBA" id="ARBA00022989"/>
    </source>
</evidence>
<gene>
    <name evidence="10" type="ORF">HD599_002083</name>
</gene>
<evidence type="ECO:0000256" key="7">
    <source>
        <dbReference type="SAM" id="MobiDB-lite"/>
    </source>
</evidence>
<evidence type="ECO:0000256" key="3">
    <source>
        <dbReference type="ARBA" id="ARBA00022692"/>
    </source>
</evidence>
<dbReference type="InterPro" id="IPR003838">
    <property type="entry name" value="ABC3_permease_C"/>
</dbReference>
<feature type="region of interest" description="Disordered" evidence="7">
    <location>
        <begin position="802"/>
        <end position="825"/>
    </location>
</feature>
<sequence length="1128" mass="114485">MTNEGRRAAPGGSRRRSARPGTWLLATTLRRSRSQWRLLLGVVAVAVLASVLVTTLSLLVSATEQGGVRGALAAVPAEQTALDIRLVDPTIDVAEGRAIVSEAVDSVFAPAATTTSVGIAVSSFEPVLSLAGVTTDGPLPTLAYFGEYDEVAESATLTTGEWPGDASTDGVPVAIPSSAALALSVDVGDTVVVEAGGADVAAVVTGVFEPNDRTDEFWAVDRLAGAGYDPDFPDPSSSFYNPAVALGPLVVGTGSLAAAGIPVAFADLRFTPDFSHTTVDQVQPLLDRLDTADVDIPFRSNGVAGAIFTSTDVATAVNAVTAGLTVTRSTVAVVSLLLVVLAVAAMAQLARLFSDARSGERQLMRARGASRRDILALATVEAVAVAVVTAAATPPLASLVYRVLAAQGPMVAAGMPADAGLPAVTWLLAAVIAVVFVVVLVAPLLRADVSFAEGAQAAGRQRLASGIARSGIDVAVVAIAAIAYWQLQAYRTPVQETGSLAVDPVLVAGPALVLVATALVCVRLIPAASRLLERLGSGARGATVALAAWEIGRRPQRATAAVLLLSLSLAVGTFGLSFLTTWKQSQVDQASFAVGPPVRVDATGPATEAAPEGGGEPVMRRPMLIGGLGDSGDAGGIRASVLSLTPDARALLTTGRLGDLGGETIADGLGGGAASATGIDLPDGASGFAATVRLGDPGAPLAATAAEITAVIEEGGTRLLLLPLGRVDADGEPHDVQGELAPAARSDGLRFVGFQAKLVDTADEESAVERREESTDVLMADLAALVPGDSDDSDPARVPLAVPADAEWSGSSSPRTATLPPTDDVPDGWTLRVGVTVPVDLRVRARSYALVGWRPNAGVPTVLDAALAERLGVTSGSDLGVRTGGVPATLHVIAIAPRVPGAAPTADLLGPAPSLGGTPAEVAVVDTMLLARSLIEAGTEGPLVDEWWVDVPEGEAASYLAALPVGATAVSTDLLGERLQEAPLRVATQATLWVAIAASTLLAAVGFGVHSAAGLRSRRLELAQLRAIGYSRRRLVGLVATESLLMGVLGVVFGVSIGVLLAWLVGPLVAVSPTGAPTVPSVVVEVPALGIALLVAEVAAVLAAVVVLVSRSQRFTEPAHLLREGVQP</sequence>
<keyword evidence="2" id="KW-1003">Cell membrane</keyword>
<feature type="transmembrane region" description="Helical" evidence="8">
    <location>
        <begin position="505"/>
        <end position="525"/>
    </location>
</feature>
<feature type="transmembrane region" description="Helical" evidence="8">
    <location>
        <begin position="374"/>
        <end position="404"/>
    </location>
</feature>
<dbReference type="PANTHER" id="PTHR30572:SF4">
    <property type="entry name" value="ABC TRANSPORTER PERMEASE YTRF"/>
    <property type="match status" value="1"/>
</dbReference>
<evidence type="ECO:0000256" key="6">
    <source>
        <dbReference type="ARBA" id="ARBA00038076"/>
    </source>
</evidence>
<feature type="transmembrane region" description="Helical" evidence="8">
    <location>
        <begin position="424"/>
        <end position="445"/>
    </location>
</feature>